<dbReference type="AlphaFoldDB" id="A0A5J4T6J5"/>
<proteinExistence type="predicted"/>
<evidence type="ECO:0000256" key="1">
    <source>
        <dbReference type="SAM" id="MobiDB-lite"/>
    </source>
</evidence>
<evidence type="ECO:0000313" key="3">
    <source>
        <dbReference type="Proteomes" id="UP000324800"/>
    </source>
</evidence>
<protein>
    <submittedName>
        <fullName evidence="2">Uncharacterized protein</fullName>
    </submittedName>
</protein>
<dbReference type="EMBL" id="SNRW01037090">
    <property type="protein sequence ID" value="KAA6353994.1"/>
    <property type="molecule type" value="Genomic_DNA"/>
</dbReference>
<name>A0A5J4T6J5_9EUKA</name>
<organism evidence="2 3">
    <name type="scientific">Streblomastix strix</name>
    <dbReference type="NCBI Taxonomy" id="222440"/>
    <lineage>
        <taxon>Eukaryota</taxon>
        <taxon>Metamonada</taxon>
        <taxon>Preaxostyla</taxon>
        <taxon>Oxymonadida</taxon>
        <taxon>Streblomastigidae</taxon>
        <taxon>Streblomastix</taxon>
    </lineage>
</organism>
<evidence type="ECO:0000313" key="2">
    <source>
        <dbReference type="EMBL" id="KAA6353994.1"/>
    </source>
</evidence>
<sequence length="199" mass="21649">FLIFSADAVLLNSITPSVIFAIPAQIPPVPAPVTVPNLPKSNASTLPPHYPSNANQSSNTNIGTQNPNQFHVRTLSQNSLLDGRSFSPSQCQSPSALLCPPNAHPGILPVLIAHDHFKEACDYVLVAERLATQQSREHSTELKTDDTKILAARQRRKGIAEVSIATITTILQNKPEIPEGLFQRMEKISGLFKSLTQVE</sequence>
<feature type="non-terminal residue" evidence="2">
    <location>
        <position position="1"/>
    </location>
</feature>
<comment type="caution">
    <text evidence="2">The sequence shown here is derived from an EMBL/GenBank/DDBJ whole genome shotgun (WGS) entry which is preliminary data.</text>
</comment>
<dbReference type="Proteomes" id="UP000324800">
    <property type="component" value="Unassembled WGS sequence"/>
</dbReference>
<feature type="region of interest" description="Disordered" evidence="1">
    <location>
        <begin position="40"/>
        <end position="67"/>
    </location>
</feature>
<accession>A0A5J4T6J5</accession>
<reference evidence="2 3" key="1">
    <citation type="submission" date="2019-03" db="EMBL/GenBank/DDBJ databases">
        <title>Single cell metagenomics reveals metabolic interactions within the superorganism composed of flagellate Streblomastix strix and complex community of Bacteroidetes bacteria on its surface.</title>
        <authorList>
            <person name="Treitli S.C."/>
            <person name="Kolisko M."/>
            <person name="Husnik F."/>
            <person name="Keeling P."/>
            <person name="Hampl V."/>
        </authorList>
    </citation>
    <scope>NUCLEOTIDE SEQUENCE [LARGE SCALE GENOMIC DNA]</scope>
    <source>
        <strain evidence="2">ST1C</strain>
    </source>
</reference>
<gene>
    <name evidence="2" type="ORF">EZS28_050479</name>
</gene>
<feature type="compositionally biased region" description="Polar residues" evidence="1">
    <location>
        <begin position="52"/>
        <end position="67"/>
    </location>
</feature>